<gene>
    <name evidence="3" type="ORF">GCM10009654_12510</name>
</gene>
<feature type="region of interest" description="Disordered" evidence="1">
    <location>
        <begin position="172"/>
        <end position="220"/>
    </location>
</feature>
<evidence type="ECO:0000256" key="1">
    <source>
        <dbReference type="SAM" id="MobiDB-lite"/>
    </source>
</evidence>
<feature type="transmembrane region" description="Helical" evidence="2">
    <location>
        <begin position="347"/>
        <end position="367"/>
    </location>
</feature>
<feature type="compositionally biased region" description="Low complexity" evidence="1">
    <location>
        <begin position="172"/>
        <end position="196"/>
    </location>
</feature>
<protein>
    <recommendedName>
        <fullName evidence="5">Integral membrane protein</fullName>
    </recommendedName>
</protein>
<feature type="transmembrane region" description="Helical" evidence="2">
    <location>
        <begin position="141"/>
        <end position="163"/>
    </location>
</feature>
<feature type="transmembrane region" description="Helical" evidence="2">
    <location>
        <begin position="388"/>
        <end position="418"/>
    </location>
</feature>
<evidence type="ECO:0008006" key="5">
    <source>
        <dbReference type="Google" id="ProtNLM"/>
    </source>
</evidence>
<keyword evidence="2" id="KW-0812">Transmembrane</keyword>
<feature type="transmembrane region" description="Helical" evidence="2">
    <location>
        <begin position="314"/>
        <end position="335"/>
    </location>
</feature>
<reference evidence="3 4" key="1">
    <citation type="journal article" date="2019" name="Int. J. Syst. Evol. Microbiol.">
        <title>The Global Catalogue of Microorganisms (GCM) 10K type strain sequencing project: providing services to taxonomists for standard genome sequencing and annotation.</title>
        <authorList>
            <consortium name="The Broad Institute Genomics Platform"/>
            <consortium name="The Broad Institute Genome Sequencing Center for Infectious Disease"/>
            <person name="Wu L."/>
            <person name="Ma J."/>
        </authorList>
    </citation>
    <scope>NUCLEOTIDE SEQUENCE [LARGE SCALE GENOMIC DNA]</scope>
    <source>
        <strain evidence="3 4">JCM 12696</strain>
    </source>
</reference>
<evidence type="ECO:0000313" key="4">
    <source>
        <dbReference type="Proteomes" id="UP001501371"/>
    </source>
</evidence>
<name>A0ABN1UP20_9ACTN</name>
<keyword evidence="2" id="KW-0472">Membrane</keyword>
<dbReference type="RefSeq" id="WP_344271283.1">
    <property type="nucleotide sequence ID" value="NZ_BAAAKV010000008.1"/>
</dbReference>
<keyword evidence="4" id="KW-1185">Reference proteome</keyword>
<comment type="caution">
    <text evidence="3">The sequence shown here is derived from an EMBL/GenBank/DDBJ whole genome shotgun (WGS) entry which is preliminary data.</text>
</comment>
<feature type="transmembrane region" description="Helical" evidence="2">
    <location>
        <begin position="88"/>
        <end position="114"/>
    </location>
</feature>
<evidence type="ECO:0000313" key="3">
    <source>
        <dbReference type="EMBL" id="GAA1157954.1"/>
    </source>
</evidence>
<evidence type="ECO:0000256" key="2">
    <source>
        <dbReference type="SAM" id="Phobius"/>
    </source>
</evidence>
<keyword evidence="2" id="KW-1133">Transmembrane helix</keyword>
<feature type="transmembrane region" description="Helical" evidence="2">
    <location>
        <begin position="46"/>
        <end position="67"/>
    </location>
</feature>
<organism evidence="3 4">
    <name type="scientific">Streptomyces hebeiensis</name>
    <dbReference type="NCBI Taxonomy" id="229486"/>
    <lineage>
        <taxon>Bacteria</taxon>
        <taxon>Bacillati</taxon>
        <taxon>Actinomycetota</taxon>
        <taxon>Actinomycetes</taxon>
        <taxon>Kitasatosporales</taxon>
        <taxon>Streptomycetaceae</taxon>
        <taxon>Streptomyces</taxon>
    </lineage>
</organism>
<dbReference type="EMBL" id="BAAAKV010000008">
    <property type="protein sequence ID" value="GAA1157954.1"/>
    <property type="molecule type" value="Genomic_DNA"/>
</dbReference>
<dbReference type="Proteomes" id="UP001501371">
    <property type="component" value="Unassembled WGS sequence"/>
</dbReference>
<proteinExistence type="predicted"/>
<accession>A0ABN1UP20</accession>
<feature type="transmembrane region" description="Helical" evidence="2">
    <location>
        <begin position="20"/>
        <end position="40"/>
    </location>
</feature>
<sequence length="422" mass="41836">MLALRLGRGGHALVQVRRLLVAAASAGVGFLLLCTLGWAVDHPAGSAVRLLWSLVPVVAAAQFAAAVGRTDPGTRARSGLSAVGLGPARLSVLAATSAAVTCALGSAVALLSFLHLRGDLAGAPFTGEGAELLAPGRPLPLGAALMLLAVVPVLAGVTTWYAVRAASPDGAGAARSRAAAPGTAPGRASASASESASADEDETDTERPRTAALPPPPSAAPTAPAGLPWGIALTAAGFAIETYTSRGGGTALPLPGRFDGSPAGVLAGWSLTAVGLALAGPGLTHLCGLLLQTVRPGAVRLLAGRMLMAEAHRIGRPLGVLCAVLSGVFAASTLYGPGDERPFGPLTALGATLVVGCTAATALMAALESRQTRAALIDSLYRLGAPVAVLRTAAVVRTVALLALFAPLTWAVAALAAVPLTR</sequence>